<organism evidence="1 2">
    <name type="scientific">Pyrus ussuriensis x Pyrus communis</name>
    <dbReference type="NCBI Taxonomy" id="2448454"/>
    <lineage>
        <taxon>Eukaryota</taxon>
        <taxon>Viridiplantae</taxon>
        <taxon>Streptophyta</taxon>
        <taxon>Embryophyta</taxon>
        <taxon>Tracheophyta</taxon>
        <taxon>Spermatophyta</taxon>
        <taxon>Magnoliopsida</taxon>
        <taxon>eudicotyledons</taxon>
        <taxon>Gunneridae</taxon>
        <taxon>Pentapetalae</taxon>
        <taxon>rosids</taxon>
        <taxon>fabids</taxon>
        <taxon>Rosales</taxon>
        <taxon>Rosaceae</taxon>
        <taxon>Amygdaloideae</taxon>
        <taxon>Maleae</taxon>
        <taxon>Pyrus</taxon>
    </lineage>
</organism>
<name>A0A5N5GBU1_9ROSA</name>
<dbReference type="EMBL" id="SMOL01000458">
    <property type="protein sequence ID" value="KAB2612935.1"/>
    <property type="molecule type" value="Genomic_DNA"/>
</dbReference>
<comment type="caution">
    <text evidence="1">The sequence shown here is derived from an EMBL/GenBank/DDBJ whole genome shotgun (WGS) entry which is preliminary data.</text>
</comment>
<sequence>MLTNSFLDLAVKGNADEVDVRQEEKVVDVLVIQEAAEEATKQGAGSNHALDDAGDIYEMFSELETEVGPEIEIRVIRWAMPYVVESSEFKERPQVRLTLPIPRATPTKNRTRSQTS</sequence>
<protein>
    <submittedName>
        <fullName evidence="1">Uncharacterized protein</fullName>
    </submittedName>
</protein>
<evidence type="ECO:0000313" key="2">
    <source>
        <dbReference type="Proteomes" id="UP000327157"/>
    </source>
</evidence>
<gene>
    <name evidence="1" type="ORF">D8674_035251</name>
</gene>
<accession>A0A5N5GBU1</accession>
<keyword evidence="2" id="KW-1185">Reference proteome</keyword>
<dbReference type="AlphaFoldDB" id="A0A5N5GBU1"/>
<dbReference type="Proteomes" id="UP000327157">
    <property type="component" value="Chromosome 9"/>
</dbReference>
<reference evidence="2" key="2">
    <citation type="submission" date="2019-10" db="EMBL/GenBank/DDBJ databases">
        <title>A de novo genome assembly of a pear dwarfing rootstock.</title>
        <authorList>
            <person name="Wang F."/>
            <person name="Wang J."/>
            <person name="Li S."/>
            <person name="Zhang Y."/>
            <person name="Fang M."/>
            <person name="Ma L."/>
            <person name="Zhao Y."/>
            <person name="Jiang S."/>
        </authorList>
    </citation>
    <scope>NUCLEOTIDE SEQUENCE [LARGE SCALE GENOMIC DNA]</scope>
</reference>
<reference evidence="1 2" key="1">
    <citation type="submission" date="2019-09" db="EMBL/GenBank/DDBJ databases">
        <authorList>
            <person name="Ou C."/>
        </authorList>
    </citation>
    <scope>NUCLEOTIDE SEQUENCE [LARGE SCALE GENOMIC DNA]</scope>
    <source>
        <strain evidence="1">S2</strain>
        <tissue evidence="1">Leaf</tissue>
    </source>
</reference>
<reference evidence="1 2" key="3">
    <citation type="submission" date="2019-11" db="EMBL/GenBank/DDBJ databases">
        <title>A de novo genome assembly of a pear dwarfing rootstock.</title>
        <authorList>
            <person name="Wang F."/>
            <person name="Wang J."/>
            <person name="Li S."/>
            <person name="Zhang Y."/>
            <person name="Fang M."/>
            <person name="Ma L."/>
            <person name="Zhao Y."/>
            <person name="Jiang S."/>
        </authorList>
    </citation>
    <scope>NUCLEOTIDE SEQUENCE [LARGE SCALE GENOMIC DNA]</scope>
    <source>
        <strain evidence="1">S2</strain>
        <tissue evidence="1">Leaf</tissue>
    </source>
</reference>
<proteinExistence type="predicted"/>
<evidence type="ECO:0000313" key="1">
    <source>
        <dbReference type="EMBL" id="KAB2612935.1"/>
    </source>
</evidence>